<dbReference type="OrthoDB" id="190168at2"/>
<dbReference type="Proteomes" id="UP000292686">
    <property type="component" value="Unassembled WGS sequence"/>
</dbReference>
<accession>A0A4V1R2S6</accession>
<dbReference type="AlphaFoldDB" id="A0A4V1R2S6"/>
<sequence length="206" mass="22055">MSRMPLRLPRGVHVSARDSPGDRALDLLTPAERTRFDDETPARAARFLLGRFTLRALALDVTGAPLESIIVRAACPHCGREHGRPRVELANGRRMTASLSFHGGLAVAAVDVGDRPLGIDVSAATLTHDQAAGVEAVLGGPLRDPARAWRAAEATLKADGRGLDRDPTGVRHVLGGTRLDGHRYRVVDRELSPGIRLAVARGRRPG</sequence>
<dbReference type="InterPro" id="IPR037143">
    <property type="entry name" value="4-PPantetheinyl_Trfase_dom_sf"/>
</dbReference>
<dbReference type="RefSeq" id="WP_129172450.1">
    <property type="nucleotide sequence ID" value="NZ_JACCBI010000001.1"/>
</dbReference>
<protein>
    <submittedName>
        <fullName evidence="1">4'-phosphopantetheinyl transferase</fullName>
        <ecNumber evidence="1">2.7.8.-</ecNumber>
    </submittedName>
    <submittedName>
        <fullName evidence="2">4-phosphopantetheinyl transferase</fullName>
    </submittedName>
</protein>
<evidence type="ECO:0000313" key="1">
    <source>
        <dbReference type="EMBL" id="NYD67606.1"/>
    </source>
</evidence>
<name>A0A4V1R2S6_9MICO</name>
<keyword evidence="3" id="KW-1185">Reference proteome</keyword>
<organism evidence="2 3">
    <name type="scientific">Agromyces atrinae</name>
    <dbReference type="NCBI Taxonomy" id="592376"/>
    <lineage>
        <taxon>Bacteria</taxon>
        <taxon>Bacillati</taxon>
        <taxon>Actinomycetota</taxon>
        <taxon>Actinomycetes</taxon>
        <taxon>Micrococcales</taxon>
        <taxon>Microbacteriaceae</taxon>
        <taxon>Agromyces</taxon>
    </lineage>
</organism>
<dbReference type="EC" id="2.7.8.-" evidence="1"/>
<dbReference type="Gene3D" id="3.90.470.20">
    <property type="entry name" value="4'-phosphopantetheinyl transferase domain"/>
    <property type="match status" value="1"/>
</dbReference>
<dbReference type="EMBL" id="JACCBI010000001">
    <property type="protein sequence ID" value="NYD67606.1"/>
    <property type="molecule type" value="Genomic_DNA"/>
</dbReference>
<evidence type="ECO:0000313" key="3">
    <source>
        <dbReference type="Proteomes" id="UP000292686"/>
    </source>
</evidence>
<dbReference type="SUPFAM" id="SSF56214">
    <property type="entry name" value="4'-phosphopantetheinyl transferase"/>
    <property type="match status" value="1"/>
</dbReference>
<proteinExistence type="predicted"/>
<evidence type="ECO:0000313" key="2">
    <source>
        <dbReference type="EMBL" id="RXZ88186.1"/>
    </source>
</evidence>
<comment type="caution">
    <text evidence="2">The sequence shown here is derived from an EMBL/GenBank/DDBJ whole genome shotgun (WGS) entry which is preliminary data.</text>
</comment>
<keyword evidence="2" id="KW-0808">Transferase</keyword>
<dbReference type="GO" id="GO:0008897">
    <property type="term" value="F:holo-[acyl-carrier-protein] synthase activity"/>
    <property type="evidence" value="ECO:0007669"/>
    <property type="project" value="InterPro"/>
</dbReference>
<reference evidence="1 4" key="2">
    <citation type="submission" date="2020-07" db="EMBL/GenBank/DDBJ databases">
        <title>Sequencing the genomes of 1000 actinobacteria strains.</title>
        <authorList>
            <person name="Klenk H.-P."/>
        </authorList>
    </citation>
    <scope>NUCLEOTIDE SEQUENCE [LARGE SCALE GENOMIC DNA]</scope>
    <source>
        <strain evidence="1 4">DSM 23870</strain>
    </source>
</reference>
<evidence type="ECO:0000313" key="4">
    <source>
        <dbReference type="Proteomes" id="UP000581087"/>
    </source>
</evidence>
<dbReference type="EMBL" id="SDPM01000001">
    <property type="protein sequence ID" value="RXZ88186.1"/>
    <property type="molecule type" value="Genomic_DNA"/>
</dbReference>
<gene>
    <name evidence="1" type="ORF">BJ972_002125</name>
    <name evidence="2" type="ORF">ESP50_03115</name>
</gene>
<dbReference type="GO" id="GO:0000287">
    <property type="term" value="F:magnesium ion binding"/>
    <property type="evidence" value="ECO:0007669"/>
    <property type="project" value="InterPro"/>
</dbReference>
<reference evidence="2 3" key="1">
    <citation type="submission" date="2019-01" db="EMBL/GenBank/DDBJ databases">
        <title>Agromyces.</title>
        <authorList>
            <person name="Li J."/>
        </authorList>
    </citation>
    <scope>NUCLEOTIDE SEQUENCE [LARGE SCALE GENOMIC DNA]</scope>
    <source>
        <strain evidence="2 3">DSM 23870</strain>
    </source>
</reference>
<dbReference type="Proteomes" id="UP000581087">
    <property type="component" value="Unassembled WGS sequence"/>
</dbReference>